<gene>
    <name evidence="1" type="ORF">OB955_22315</name>
</gene>
<name>A0ABT2QKI7_9EURY</name>
<accession>A0ABT2QKI7</accession>
<keyword evidence="2" id="KW-1185">Reference proteome</keyword>
<organism evidence="1 2">
    <name type="scientific">Natronoglomus mannanivorans</name>
    <dbReference type="NCBI Taxonomy" id="2979990"/>
    <lineage>
        <taxon>Archaea</taxon>
        <taxon>Methanobacteriati</taxon>
        <taxon>Methanobacteriota</taxon>
        <taxon>Stenosarchaea group</taxon>
        <taxon>Halobacteria</taxon>
        <taxon>Halobacteriales</taxon>
        <taxon>Natrialbaceae</taxon>
        <taxon>Natronoglomus</taxon>
    </lineage>
</organism>
<comment type="caution">
    <text evidence="1">The sequence shown here is derived from an EMBL/GenBank/DDBJ whole genome shotgun (WGS) entry which is preliminary data.</text>
</comment>
<reference evidence="1 2" key="1">
    <citation type="submission" date="2022-09" db="EMBL/GenBank/DDBJ databases">
        <title>Enrichment on poylsaccharides allowed isolation of novel metabolic and taxonomic groups of Haloarchaea.</title>
        <authorList>
            <person name="Sorokin D.Y."/>
            <person name="Elcheninov A.G."/>
            <person name="Khizhniak T.V."/>
            <person name="Kolganova T.V."/>
            <person name="Kublanov I.V."/>
        </authorList>
    </citation>
    <scope>NUCLEOTIDE SEQUENCE [LARGE SCALE GENOMIC DNA]</scope>
    <source>
        <strain evidence="1 2">AArc-m2/3/4</strain>
    </source>
</reference>
<evidence type="ECO:0000313" key="2">
    <source>
        <dbReference type="Proteomes" id="UP001320972"/>
    </source>
</evidence>
<evidence type="ECO:0000313" key="1">
    <source>
        <dbReference type="EMBL" id="MCU4975430.1"/>
    </source>
</evidence>
<dbReference type="RefSeq" id="WP_338009148.1">
    <property type="nucleotide sequence ID" value="NZ_JAOPKB010000018.1"/>
</dbReference>
<protein>
    <recommendedName>
        <fullName evidence="3">Amphi-Trp domain-containing protein</fullName>
    </recommendedName>
</protein>
<dbReference type="EMBL" id="JAOPKB010000018">
    <property type="protein sequence ID" value="MCU4975430.1"/>
    <property type="molecule type" value="Genomic_DNA"/>
</dbReference>
<dbReference type="Proteomes" id="UP001320972">
    <property type="component" value="Unassembled WGS sequence"/>
</dbReference>
<sequence length="69" mass="7546">MSHTPSTQPTELFEHELEELIATAFGQGAAVEGEWTISLPVTDAPDWTVTIEKHSSIGDATYEPEFLEG</sequence>
<evidence type="ECO:0008006" key="3">
    <source>
        <dbReference type="Google" id="ProtNLM"/>
    </source>
</evidence>
<proteinExistence type="predicted"/>